<evidence type="ECO:0000259" key="1">
    <source>
        <dbReference type="Pfam" id="PF19289"/>
    </source>
</evidence>
<dbReference type="InterPro" id="IPR045569">
    <property type="entry name" value="Metalloprtase-TldD/E_C"/>
</dbReference>
<accession>A0A660SB06</accession>
<organism evidence="2 3">
    <name type="scientific">candidate division TA06 bacterium</name>
    <dbReference type="NCBI Taxonomy" id="2250710"/>
    <lineage>
        <taxon>Bacteria</taxon>
        <taxon>Bacteria division TA06</taxon>
    </lineage>
</organism>
<dbReference type="PANTHER" id="PTHR43421:SF1">
    <property type="entry name" value="METALLOPROTEASE PMBA"/>
    <property type="match status" value="1"/>
</dbReference>
<sequence length="433" mass="49489">MIKKIKEALNKNNEIYAWEIKSVESKSSQLFLIKNYIEQLREVNTVSYFVKIYNLHEVNGEKQLGLSLINIQHNEENIDARIESAIRIAKYSNNIPWEIYGGGDYYYDKNSVSEKIAKDRKGLLFEFYDKYKSVEDSIKPARYSSLELFATLNDIEYMNSKGVNETDRRTVFEIDTVVLSGNETKDMECHNYRKVVFPEMLDLENEIKKSAKYATDSLNSKLPKSGNYPVVFMEEPLENLFSPLVFQTSGRAYFQKQSMLKINEEIVDSANGDKITLKSNSNVKNGLKTTKFDEDGAPLQDFTVIENGIFKKRWNDVRYSEYNKEEHTGNFANIEIGTGNISMDEFTDDEETIYYVMSFSSFSPDPISGTFGGEIRHGYEVSKNGIIPVKGGSVSGSINESFKNIYLSKEKVLRGEYLGPKAVKFKSLNITGE</sequence>
<dbReference type="PANTHER" id="PTHR43421">
    <property type="entry name" value="METALLOPROTEASE PMBA"/>
    <property type="match status" value="1"/>
</dbReference>
<dbReference type="Proteomes" id="UP000282321">
    <property type="component" value="Unassembled WGS sequence"/>
</dbReference>
<gene>
    <name evidence="2" type="ORF">DRP44_00820</name>
</gene>
<dbReference type="InterPro" id="IPR036059">
    <property type="entry name" value="TldD/PmbA_sf"/>
</dbReference>
<protein>
    <recommendedName>
        <fullName evidence="1">Metalloprotease TldD/E C-terminal domain-containing protein</fullName>
    </recommendedName>
</protein>
<dbReference type="EMBL" id="QNBC01000005">
    <property type="protein sequence ID" value="RKX67984.1"/>
    <property type="molecule type" value="Genomic_DNA"/>
</dbReference>
<evidence type="ECO:0000313" key="2">
    <source>
        <dbReference type="EMBL" id="RKX67984.1"/>
    </source>
</evidence>
<name>A0A660SB06_UNCT6</name>
<evidence type="ECO:0000313" key="3">
    <source>
        <dbReference type="Proteomes" id="UP000282321"/>
    </source>
</evidence>
<dbReference type="Gene3D" id="3.30.2290.10">
    <property type="entry name" value="PmbA/TldD superfamily"/>
    <property type="match status" value="1"/>
</dbReference>
<comment type="caution">
    <text evidence="2">The sequence shown here is derived from an EMBL/GenBank/DDBJ whole genome shotgun (WGS) entry which is preliminary data.</text>
</comment>
<dbReference type="InterPro" id="IPR047657">
    <property type="entry name" value="PmbA"/>
</dbReference>
<proteinExistence type="predicted"/>
<reference evidence="2 3" key="1">
    <citation type="submission" date="2018-06" db="EMBL/GenBank/DDBJ databases">
        <title>Extensive metabolic versatility and redundancy in microbially diverse, dynamic hydrothermal sediments.</title>
        <authorList>
            <person name="Dombrowski N."/>
            <person name="Teske A."/>
            <person name="Baker B.J."/>
        </authorList>
    </citation>
    <scope>NUCLEOTIDE SEQUENCE [LARGE SCALE GENOMIC DNA]</scope>
    <source>
        <strain evidence="2">B35_G9</strain>
    </source>
</reference>
<dbReference type="Pfam" id="PF19289">
    <property type="entry name" value="PmbA_TldD_3rd"/>
    <property type="match status" value="1"/>
</dbReference>
<feature type="domain" description="Metalloprotease TldD/E C-terminal" evidence="1">
    <location>
        <begin position="225"/>
        <end position="432"/>
    </location>
</feature>
<dbReference type="GO" id="GO:0008237">
    <property type="term" value="F:metallopeptidase activity"/>
    <property type="evidence" value="ECO:0007669"/>
    <property type="project" value="InterPro"/>
</dbReference>
<dbReference type="GO" id="GO:0006508">
    <property type="term" value="P:proteolysis"/>
    <property type="evidence" value="ECO:0007669"/>
    <property type="project" value="InterPro"/>
</dbReference>
<dbReference type="SUPFAM" id="SSF111283">
    <property type="entry name" value="Putative modulator of DNA gyrase, PmbA/TldD"/>
    <property type="match status" value="1"/>
</dbReference>
<dbReference type="InterPro" id="IPR035068">
    <property type="entry name" value="TldD/PmbA_N"/>
</dbReference>
<dbReference type="AlphaFoldDB" id="A0A660SB06"/>
<dbReference type="GO" id="GO:0005829">
    <property type="term" value="C:cytosol"/>
    <property type="evidence" value="ECO:0007669"/>
    <property type="project" value="TreeGrafter"/>
</dbReference>